<organism evidence="5 6">
    <name type="scientific">Pseudooceanicola sediminis</name>
    <dbReference type="NCBI Taxonomy" id="2211117"/>
    <lineage>
        <taxon>Bacteria</taxon>
        <taxon>Pseudomonadati</taxon>
        <taxon>Pseudomonadota</taxon>
        <taxon>Alphaproteobacteria</taxon>
        <taxon>Rhodobacterales</taxon>
        <taxon>Paracoccaceae</taxon>
        <taxon>Pseudooceanicola</taxon>
    </lineage>
</organism>
<feature type="transmembrane region" description="Helical" evidence="3">
    <location>
        <begin position="441"/>
        <end position="463"/>
    </location>
</feature>
<feature type="transmembrane region" description="Helical" evidence="3">
    <location>
        <begin position="588"/>
        <end position="610"/>
    </location>
</feature>
<dbReference type="GO" id="GO:0005886">
    <property type="term" value="C:plasma membrane"/>
    <property type="evidence" value="ECO:0007669"/>
    <property type="project" value="UniProtKB-SubCell"/>
</dbReference>
<feature type="transmembrane region" description="Helical" evidence="3">
    <location>
        <begin position="301"/>
        <end position="325"/>
    </location>
</feature>
<dbReference type="PANTHER" id="PTHR43849:SF2">
    <property type="entry name" value="BLL3936 PROTEIN"/>
    <property type="match status" value="1"/>
</dbReference>
<dbReference type="Pfam" id="PF06808">
    <property type="entry name" value="DctM"/>
    <property type="match status" value="1"/>
</dbReference>
<proteinExistence type="predicted"/>
<feature type="transmembrane region" description="Helical" evidence="3">
    <location>
        <begin position="78"/>
        <end position="95"/>
    </location>
</feature>
<keyword evidence="6" id="KW-1185">Reference proteome</keyword>
<comment type="subcellular location">
    <subcellularLocation>
        <location evidence="1">Cell inner membrane</location>
        <topology evidence="1">Multi-pass membrane protein</topology>
    </subcellularLocation>
</comment>
<feature type="transmembrane region" description="Helical" evidence="3">
    <location>
        <begin position="522"/>
        <end position="548"/>
    </location>
</feature>
<feature type="transmembrane region" description="Helical" evidence="3">
    <location>
        <begin position="206"/>
        <end position="225"/>
    </location>
</feature>
<feature type="transmembrane region" description="Helical" evidence="3">
    <location>
        <begin position="160"/>
        <end position="178"/>
    </location>
</feature>
<evidence type="ECO:0000256" key="3">
    <source>
        <dbReference type="SAM" id="Phobius"/>
    </source>
</evidence>
<dbReference type="EMBL" id="QWJJ01000017">
    <property type="protein sequence ID" value="RII37458.1"/>
    <property type="molecule type" value="Genomic_DNA"/>
</dbReference>
<keyword evidence="1" id="KW-1003">Cell membrane</keyword>
<keyword evidence="3" id="KW-0472">Membrane</keyword>
<dbReference type="RefSeq" id="WP_119400378.1">
    <property type="nucleotide sequence ID" value="NZ_QWJJ01000017.1"/>
</dbReference>
<feature type="transmembrane region" description="Helical" evidence="3">
    <location>
        <begin position="378"/>
        <end position="397"/>
    </location>
</feature>
<dbReference type="OrthoDB" id="9759894at2"/>
<feature type="transmembrane region" description="Helical" evidence="3">
    <location>
        <begin position="404"/>
        <end position="421"/>
    </location>
</feature>
<evidence type="ECO:0000256" key="2">
    <source>
        <dbReference type="SAM" id="MobiDB-lite"/>
    </source>
</evidence>
<keyword evidence="3" id="KW-0812">Transmembrane</keyword>
<accession>A0A399IW97</accession>
<feature type="transmembrane region" description="Helical" evidence="3">
    <location>
        <begin position="622"/>
        <end position="652"/>
    </location>
</feature>
<keyword evidence="3" id="KW-1133">Transmembrane helix</keyword>
<dbReference type="AlphaFoldDB" id="A0A399IW97"/>
<feature type="transmembrane region" description="Helical" evidence="3">
    <location>
        <begin position="560"/>
        <end position="582"/>
    </location>
</feature>
<evidence type="ECO:0000256" key="1">
    <source>
        <dbReference type="RuleBase" id="RU369079"/>
    </source>
</evidence>
<keyword evidence="1" id="KW-0997">Cell inner membrane</keyword>
<evidence type="ECO:0000259" key="4">
    <source>
        <dbReference type="Pfam" id="PF06808"/>
    </source>
</evidence>
<evidence type="ECO:0000313" key="6">
    <source>
        <dbReference type="Proteomes" id="UP000265848"/>
    </source>
</evidence>
<dbReference type="InterPro" id="IPR011853">
    <property type="entry name" value="TRAP_DctM-Dct_fused"/>
</dbReference>
<feature type="transmembrane region" description="Helical" evidence="3">
    <location>
        <begin position="107"/>
        <end position="126"/>
    </location>
</feature>
<feature type="region of interest" description="Disordered" evidence="2">
    <location>
        <begin position="1"/>
        <end position="33"/>
    </location>
</feature>
<keyword evidence="1" id="KW-0813">Transport</keyword>
<feature type="domain" description="TRAP C4-dicarboxylate transport system permease DctM subunit" evidence="4">
    <location>
        <begin position="149"/>
        <end position="585"/>
    </location>
</feature>
<dbReference type="InterPro" id="IPR010656">
    <property type="entry name" value="DctM"/>
</dbReference>
<name>A0A399IW97_9RHOB</name>
<dbReference type="NCBIfam" id="TIGR02123">
    <property type="entry name" value="TRAP_fused"/>
    <property type="match status" value="1"/>
</dbReference>
<evidence type="ECO:0000313" key="5">
    <source>
        <dbReference type="EMBL" id="RII37458.1"/>
    </source>
</evidence>
<sequence length="662" mass="69860">MNQSDTSPSGRPAPTDRPDLPANMLPPEERQQTFQPTTLPGRIAKALTPAIGLAITLVGLIYTLDVFVYINVFLFSEQFYAILYGLIFAGGFTMLPMTKARASTGQTWFDLALAVVGFGVGVYLGVTWPQIVRTAGMLITERTVVSTIALILILELTRRAFGWSLVLLTAAFMAYALFKNHIPGPMGGRATSWARLSNYMVTDTSALLGMVPAVVFGMVFAFLLFGRALFLTGGGNFFTEISMSLMGHRRGGPAKVAVFASGLFGSLSGSASGNVVVTGTITIPMMIRNGFRPATAGAVEAVASTGGSLLPPIMGATAFVMAEFLQLPYHEIVRAALVPALLYYIALFVQVDLEAGRLGLRGMKRSELPKLLTTLLRGWSYMVPLAALLYCLFVLYLTPTKSALITTAVVIAISYFGPQPMTWTKFKDTLITSGTGMIELGLVAAIAGLILGIINLTGIGLLISQQVLALAGGNLIVMLVLTALCSIVLGMSMPVTASYVILSVLAAPALTQAGISELSAHLFVFYFAALSFLTPPVCVAVFVAATIADSDPMDTAWQSMKLAIVAYIVPFVFVMDPGLLLIGSLSGIALNITSALLGLGAISIALVGFARGPVKAPLRIAFLAIGIGAFLPDVTTSLICMVLILAGLALVLRGGQEERSTA</sequence>
<gene>
    <name evidence="5" type="ORF">DL237_17480</name>
</gene>
<dbReference type="Proteomes" id="UP000265848">
    <property type="component" value="Unassembled WGS sequence"/>
</dbReference>
<comment type="function">
    <text evidence="1">Part of the tripartite ATP-independent periplasmic (TRAP) transport system.</text>
</comment>
<comment type="caution">
    <text evidence="5">The sequence shown here is derived from an EMBL/GenBank/DDBJ whole genome shotgun (WGS) entry which is preliminary data.</text>
</comment>
<dbReference type="GO" id="GO:0022857">
    <property type="term" value="F:transmembrane transporter activity"/>
    <property type="evidence" value="ECO:0007669"/>
    <property type="project" value="UniProtKB-UniRule"/>
</dbReference>
<feature type="transmembrane region" description="Helical" evidence="3">
    <location>
        <begin position="332"/>
        <end position="351"/>
    </location>
</feature>
<reference evidence="5 6" key="1">
    <citation type="submission" date="2018-08" db="EMBL/GenBank/DDBJ databases">
        <title>Pseudooceanicola sediminis CY03 in the family Rhodobacteracea.</title>
        <authorList>
            <person name="Zhang Y.-J."/>
        </authorList>
    </citation>
    <scope>NUCLEOTIDE SEQUENCE [LARGE SCALE GENOMIC DNA]</scope>
    <source>
        <strain evidence="5 6">CY03</strain>
    </source>
</reference>
<protein>
    <submittedName>
        <fullName evidence="5">TRAP transporter fused permease subunit</fullName>
    </submittedName>
</protein>
<feature type="transmembrane region" description="Helical" evidence="3">
    <location>
        <begin position="475"/>
        <end position="502"/>
    </location>
</feature>
<dbReference type="PANTHER" id="PTHR43849">
    <property type="entry name" value="BLL3936 PROTEIN"/>
    <property type="match status" value="1"/>
</dbReference>
<feature type="transmembrane region" description="Helical" evidence="3">
    <location>
        <begin position="256"/>
        <end position="281"/>
    </location>
</feature>
<feature type="transmembrane region" description="Helical" evidence="3">
    <location>
        <begin position="50"/>
        <end position="72"/>
    </location>
</feature>